<dbReference type="EMBL" id="JASPKZ010006075">
    <property type="protein sequence ID" value="KAJ9587684.1"/>
    <property type="molecule type" value="Genomic_DNA"/>
</dbReference>
<comment type="caution">
    <text evidence="3">The sequence shown here is derived from an EMBL/GenBank/DDBJ whole genome shotgun (WGS) entry which is preliminary data.</text>
</comment>
<reference evidence="3" key="2">
    <citation type="submission" date="2023-05" db="EMBL/GenBank/DDBJ databases">
        <authorList>
            <person name="Fouks B."/>
        </authorList>
    </citation>
    <scope>NUCLEOTIDE SEQUENCE</scope>
    <source>
        <strain evidence="3">Stay&amp;Tobe</strain>
        <tissue evidence="3">Testes</tissue>
    </source>
</reference>
<dbReference type="AlphaFoldDB" id="A0AAD8EF93"/>
<evidence type="ECO:0000313" key="3">
    <source>
        <dbReference type="EMBL" id="KAJ9587684.1"/>
    </source>
</evidence>
<name>A0AAD8EF93_DIPPU</name>
<feature type="signal peptide" evidence="2">
    <location>
        <begin position="1"/>
        <end position="16"/>
    </location>
</feature>
<reference evidence="3" key="1">
    <citation type="journal article" date="2023" name="IScience">
        <title>Live-bearing cockroach genome reveals convergent evolutionary mechanisms linked to viviparity in insects and beyond.</title>
        <authorList>
            <person name="Fouks B."/>
            <person name="Harrison M.C."/>
            <person name="Mikhailova A.A."/>
            <person name="Marchal E."/>
            <person name="English S."/>
            <person name="Carruthers M."/>
            <person name="Jennings E.C."/>
            <person name="Chiamaka E.L."/>
            <person name="Frigard R.A."/>
            <person name="Pippel M."/>
            <person name="Attardo G.M."/>
            <person name="Benoit J.B."/>
            <person name="Bornberg-Bauer E."/>
            <person name="Tobe S.S."/>
        </authorList>
    </citation>
    <scope>NUCLEOTIDE SEQUENCE</scope>
    <source>
        <strain evidence="3">Stay&amp;Tobe</strain>
    </source>
</reference>
<feature type="transmembrane region" description="Helical" evidence="1">
    <location>
        <begin position="46"/>
        <end position="67"/>
    </location>
</feature>
<keyword evidence="1" id="KW-1133">Transmembrane helix</keyword>
<organism evidence="3 4">
    <name type="scientific">Diploptera punctata</name>
    <name type="common">Pacific beetle cockroach</name>
    <dbReference type="NCBI Taxonomy" id="6984"/>
    <lineage>
        <taxon>Eukaryota</taxon>
        <taxon>Metazoa</taxon>
        <taxon>Ecdysozoa</taxon>
        <taxon>Arthropoda</taxon>
        <taxon>Hexapoda</taxon>
        <taxon>Insecta</taxon>
        <taxon>Pterygota</taxon>
        <taxon>Neoptera</taxon>
        <taxon>Polyneoptera</taxon>
        <taxon>Dictyoptera</taxon>
        <taxon>Blattodea</taxon>
        <taxon>Blaberoidea</taxon>
        <taxon>Blaberidae</taxon>
        <taxon>Diplopterinae</taxon>
        <taxon>Diploptera</taxon>
    </lineage>
</organism>
<keyword evidence="2" id="KW-0732">Signal</keyword>
<evidence type="ECO:0000313" key="4">
    <source>
        <dbReference type="Proteomes" id="UP001233999"/>
    </source>
</evidence>
<feature type="chain" id="PRO_5041941474" description="Secreted protein" evidence="2">
    <location>
        <begin position="17"/>
        <end position="82"/>
    </location>
</feature>
<proteinExistence type="predicted"/>
<evidence type="ECO:0008006" key="5">
    <source>
        <dbReference type="Google" id="ProtNLM"/>
    </source>
</evidence>
<evidence type="ECO:0000256" key="2">
    <source>
        <dbReference type="SAM" id="SignalP"/>
    </source>
</evidence>
<protein>
    <recommendedName>
        <fullName evidence="5">Secreted protein</fullName>
    </recommendedName>
</protein>
<feature type="non-terminal residue" evidence="3">
    <location>
        <position position="82"/>
    </location>
</feature>
<keyword evidence="1" id="KW-0472">Membrane</keyword>
<feature type="non-terminal residue" evidence="3">
    <location>
        <position position="1"/>
    </location>
</feature>
<gene>
    <name evidence="3" type="ORF">L9F63_018884</name>
</gene>
<dbReference type="Proteomes" id="UP001233999">
    <property type="component" value="Unassembled WGS sequence"/>
</dbReference>
<accession>A0AAD8EF93</accession>
<keyword evidence="4" id="KW-1185">Reference proteome</keyword>
<keyword evidence="1" id="KW-0812">Transmembrane</keyword>
<sequence>EQQLLLICCLLFHILGLKGPNALQYRRHSLFVAHINQAFNVRNVPGFCNITFVVFLFLVKMNAYYLYKPGKLHFSKEVRNHT</sequence>
<evidence type="ECO:0000256" key="1">
    <source>
        <dbReference type="SAM" id="Phobius"/>
    </source>
</evidence>